<evidence type="ECO:0000256" key="4">
    <source>
        <dbReference type="ARBA" id="ARBA00023015"/>
    </source>
</evidence>
<sequence>MSAEALDAALRERGLRATPQRRSVLRAVTELGHATPEQVCDFVQQSGSEAGAVNLSTVYRALELMEKIGVVSHTHLTHGSPTYQVADHVNHLHLVCRDCGAITEADLELARPLAEAVRARSGFDTDLAHLSLHGRCADCLARGEQQP</sequence>
<name>A0A9X1N9Q1_9ACTN</name>
<comment type="caution">
    <text evidence="8">The sequence shown here is derived from an EMBL/GenBank/DDBJ whole genome shotgun (WGS) entry which is preliminary data.</text>
</comment>
<comment type="similarity">
    <text evidence="1">Belongs to the Fur family.</text>
</comment>
<keyword evidence="6" id="KW-0804">Transcription</keyword>
<protein>
    <submittedName>
        <fullName evidence="8">Transcriptional repressor</fullName>
    </submittedName>
</protein>
<gene>
    <name evidence="8" type="ORF">LR394_00150</name>
</gene>
<dbReference type="Pfam" id="PF01475">
    <property type="entry name" value="FUR"/>
    <property type="match status" value="1"/>
</dbReference>
<dbReference type="Gene3D" id="1.10.10.10">
    <property type="entry name" value="Winged helix-like DNA-binding domain superfamily/Winged helix DNA-binding domain"/>
    <property type="match status" value="1"/>
</dbReference>
<keyword evidence="2" id="KW-0678">Repressor</keyword>
<proteinExistence type="inferred from homology"/>
<reference evidence="8" key="1">
    <citation type="submission" date="2021-11" db="EMBL/GenBank/DDBJ databases">
        <title>Streptomyces corallinus and Kineosporia corallina sp. nov., two new coral-derived marine actinobacteria.</title>
        <authorList>
            <person name="Buangrab K."/>
            <person name="Sutthacheep M."/>
            <person name="Yeemin T."/>
            <person name="Harunari E."/>
            <person name="Igarashi Y."/>
            <person name="Sripreechasak P."/>
            <person name="Kanchanasin P."/>
            <person name="Tanasupawat S."/>
            <person name="Phongsopitanun W."/>
        </authorList>
    </citation>
    <scope>NUCLEOTIDE SEQUENCE</scope>
    <source>
        <strain evidence="8">JCM 31032</strain>
    </source>
</reference>
<keyword evidence="5" id="KW-0238">DNA-binding</keyword>
<evidence type="ECO:0000256" key="3">
    <source>
        <dbReference type="ARBA" id="ARBA00022833"/>
    </source>
</evidence>
<keyword evidence="9" id="KW-1185">Reference proteome</keyword>
<dbReference type="InterPro" id="IPR036388">
    <property type="entry name" value="WH-like_DNA-bd_sf"/>
</dbReference>
<evidence type="ECO:0000313" key="8">
    <source>
        <dbReference type="EMBL" id="MCD5309291.1"/>
    </source>
</evidence>
<dbReference type="SUPFAM" id="SSF46785">
    <property type="entry name" value="Winged helix' DNA-binding domain"/>
    <property type="match status" value="1"/>
</dbReference>
<feature type="binding site" evidence="7">
    <location>
        <position position="96"/>
    </location>
    <ligand>
        <name>Zn(2+)</name>
        <dbReference type="ChEBI" id="CHEBI:29105"/>
    </ligand>
</feature>
<feature type="binding site" evidence="7">
    <location>
        <position position="136"/>
    </location>
    <ligand>
        <name>Zn(2+)</name>
        <dbReference type="ChEBI" id="CHEBI:29105"/>
    </ligand>
</feature>
<dbReference type="CDD" id="cd07153">
    <property type="entry name" value="Fur_like"/>
    <property type="match status" value="1"/>
</dbReference>
<evidence type="ECO:0000256" key="2">
    <source>
        <dbReference type="ARBA" id="ARBA00022491"/>
    </source>
</evidence>
<organism evidence="8 9">
    <name type="scientific">Kineosporia babensis</name>
    <dbReference type="NCBI Taxonomy" id="499548"/>
    <lineage>
        <taxon>Bacteria</taxon>
        <taxon>Bacillati</taxon>
        <taxon>Actinomycetota</taxon>
        <taxon>Actinomycetes</taxon>
        <taxon>Kineosporiales</taxon>
        <taxon>Kineosporiaceae</taxon>
        <taxon>Kineosporia</taxon>
    </lineage>
</organism>
<dbReference type="Gene3D" id="3.30.1490.190">
    <property type="match status" value="1"/>
</dbReference>
<dbReference type="Proteomes" id="UP001138997">
    <property type="component" value="Unassembled WGS sequence"/>
</dbReference>
<dbReference type="InterPro" id="IPR002481">
    <property type="entry name" value="FUR"/>
</dbReference>
<dbReference type="AlphaFoldDB" id="A0A9X1N9Q1"/>
<dbReference type="PANTHER" id="PTHR33202">
    <property type="entry name" value="ZINC UPTAKE REGULATION PROTEIN"/>
    <property type="match status" value="1"/>
</dbReference>
<dbReference type="GO" id="GO:1900376">
    <property type="term" value="P:regulation of secondary metabolite biosynthetic process"/>
    <property type="evidence" value="ECO:0007669"/>
    <property type="project" value="TreeGrafter"/>
</dbReference>
<feature type="binding site" evidence="7">
    <location>
        <position position="99"/>
    </location>
    <ligand>
        <name>Zn(2+)</name>
        <dbReference type="ChEBI" id="CHEBI:29105"/>
    </ligand>
</feature>
<dbReference type="InterPro" id="IPR043135">
    <property type="entry name" value="Fur_C"/>
</dbReference>
<dbReference type="InterPro" id="IPR036390">
    <property type="entry name" value="WH_DNA-bd_sf"/>
</dbReference>
<evidence type="ECO:0000256" key="1">
    <source>
        <dbReference type="ARBA" id="ARBA00007957"/>
    </source>
</evidence>
<keyword evidence="4" id="KW-0805">Transcription regulation</keyword>
<dbReference type="GO" id="GO:0008270">
    <property type="term" value="F:zinc ion binding"/>
    <property type="evidence" value="ECO:0007669"/>
    <property type="project" value="TreeGrafter"/>
</dbReference>
<keyword evidence="7" id="KW-0479">Metal-binding</keyword>
<keyword evidence="3 7" id="KW-0862">Zinc</keyword>
<dbReference type="GO" id="GO:0045892">
    <property type="term" value="P:negative regulation of DNA-templated transcription"/>
    <property type="evidence" value="ECO:0007669"/>
    <property type="project" value="TreeGrafter"/>
</dbReference>
<evidence type="ECO:0000256" key="6">
    <source>
        <dbReference type="ARBA" id="ARBA00023163"/>
    </source>
</evidence>
<comment type="cofactor">
    <cofactor evidence="7">
        <name>Zn(2+)</name>
        <dbReference type="ChEBI" id="CHEBI:29105"/>
    </cofactor>
    <text evidence="7">Binds 1 zinc ion per subunit.</text>
</comment>
<dbReference type="EMBL" id="JAJOMB010000001">
    <property type="protein sequence ID" value="MCD5309291.1"/>
    <property type="molecule type" value="Genomic_DNA"/>
</dbReference>
<evidence type="ECO:0000256" key="5">
    <source>
        <dbReference type="ARBA" id="ARBA00023125"/>
    </source>
</evidence>
<feature type="binding site" evidence="7">
    <location>
        <position position="139"/>
    </location>
    <ligand>
        <name>Zn(2+)</name>
        <dbReference type="ChEBI" id="CHEBI:29105"/>
    </ligand>
</feature>
<accession>A0A9X1N9Q1</accession>
<evidence type="ECO:0000313" key="9">
    <source>
        <dbReference type="Proteomes" id="UP001138997"/>
    </source>
</evidence>
<evidence type="ECO:0000256" key="7">
    <source>
        <dbReference type="PIRSR" id="PIRSR602481-1"/>
    </source>
</evidence>
<dbReference type="PANTHER" id="PTHR33202:SF7">
    <property type="entry name" value="FERRIC UPTAKE REGULATION PROTEIN"/>
    <property type="match status" value="1"/>
</dbReference>
<dbReference type="GO" id="GO:0000976">
    <property type="term" value="F:transcription cis-regulatory region binding"/>
    <property type="evidence" value="ECO:0007669"/>
    <property type="project" value="TreeGrafter"/>
</dbReference>
<dbReference type="GO" id="GO:0003700">
    <property type="term" value="F:DNA-binding transcription factor activity"/>
    <property type="evidence" value="ECO:0007669"/>
    <property type="project" value="InterPro"/>
</dbReference>